<evidence type="ECO:0000313" key="2">
    <source>
        <dbReference type="EMBL" id="GJT18004.1"/>
    </source>
</evidence>
<feature type="compositionally biased region" description="Basic and acidic residues" evidence="1">
    <location>
        <begin position="75"/>
        <end position="84"/>
    </location>
</feature>
<reference evidence="2" key="2">
    <citation type="submission" date="2022-01" db="EMBL/GenBank/DDBJ databases">
        <authorList>
            <person name="Yamashiro T."/>
            <person name="Shiraishi A."/>
            <person name="Satake H."/>
            <person name="Nakayama K."/>
        </authorList>
    </citation>
    <scope>NUCLEOTIDE SEQUENCE</scope>
</reference>
<comment type="caution">
    <text evidence="2">The sequence shown here is derived from an EMBL/GenBank/DDBJ whole genome shotgun (WGS) entry which is preliminary data.</text>
</comment>
<feature type="compositionally biased region" description="Basic and acidic residues" evidence="1">
    <location>
        <begin position="1"/>
        <end position="36"/>
    </location>
</feature>
<feature type="region of interest" description="Disordered" evidence="1">
    <location>
        <begin position="1"/>
        <end position="152"/>
    </location>
</feature>
<gene>
    <name evidence="2" type="ORF">Tco_0876710</name>
</gene>
<sequence length="360" mass="39473">MRWKGTEDGRAGSFEEGKSDVKGKVKKGGDGREGKQEWGGLEGKGTRGRRGEGWGLSRWEGEERVSGFEVSVVSDEAKGGGREEVAEEEGREEREEMREAERAKGWLRRCNGNGAAEGDRSGRGGEEESERRAVEGEEVSDEEGGQPLGDVASDPFAINAIEEKEINCGDPMGGFLPIRDGRRDATTMSGNEVPVNDVSRVDGTPSNIKVITLVDIIIKHSKLLNFVLHRRLLVSRGLPICALSIPSSLAHCYVEELAVRLLLVPGLILNENFLTRCGLRMLRLSSSRKARSFHRSSSSIPSQFLVVAQACSTLLSEAYLRLIVNESDLLDVVGTSGCPYGVLQALMWYKGLKTKQKRRL</sequence>
<keyword evidence="3" id="KW-1185">Reference proteome</keyword>
<dbReference type="EMBL" id="BQNB010013605">
    <property type="protein sequence ID" value="GJT18004.1"/>
    <property type="molecule type" value="Genomic_DNA"/>
</dbReference>
<accession>A0ABQ5BUS3</accession>
<dbReference type="Proteomes" id="UP001151760">
    <property type="component" value="Unassembled WGS sequence"/>
</dbReference>
<evidence type="ECO:0000313" key="3">
    <source>
        <dbReference type="Proteomes" id="UP001151760"/>
    </source>
</evidence>
<reference evidence="2" key="1">
    <citation type="journal article" date="2022" name="Int. J. Mol. Sci.">
        <title>Draft Genome of Tanacetum Coccineum: Genomic Comparison of Closely Related Tanacetum-Family Plants.</title>
        <authorList>
            <person name="Yamashiro T."/>
            <person name="Shiraishi A."/>
            <person name="Nakayama K."/>
            <person name="Satake H."/>
        </authorList>
    </citation>
    <scope>NUCLEOTIDE SEQUENCE</scope>
</reference>
<feature type="compositionally biased region" description="Basic and acidic residues" evidence="1">
    <location>
        <begin position="117"/>
        <end position="135"/>
    </location>
</feature>
<organism evidence="2 3">
    <name type="scientific">Tanacetum coccineum</name>
    <dbReference type="NCBI Taxonomy" id="301880"/>
    <lineage>
        <taxon>Eukaryota</taxon>
        <taxon>Viridiplantae</taxon>
        <taxon>Streptophyta</taxon>
        <taxon>Embryophyta</taxon>
        <taxon>Tracheophyta</taxon>
        <taxon>Spermatophyta</taxon>
        <taxon>Magnoliopsida</taxon>
        <taxon>eudicotyledons</taxon>
        <taxon>Gunneridae</taxon>
        <taxon>Pentapetalae</taxon>
        <taxon>asterids</taxon>
        <taxon>campanulids</taxon>
        <taxon>Asterales</taxon>
        <taxon>Asteraceae</taxon>
        <taxon>Asteroideae</taxon>
        <taxon>Anthemideae</taxon>
        <taxon>Anthemidinae</taxon>
        <taxon>Tanacetum</taxon>
    </lineage>
</organism>
<feature type="compositionally biased region" description="Basic and acidic residues" evidence="1">
    <location>
        <begin position="91"/>
        <end position="104"/>
    </location>
</feature>
<proteinExistence type="predicted"/>
<evidence type="ECO:0000256" key="1">
    <source>
        <dbReference type="SAM" id="MobiDB-lite"/>
    </source>
</evidence>
<name>A0ABQ5BUS3_9ASTR</name>
<protein>
    <submittedName>
        <fullName evidence="2">Uncharacterized protein</fullName>
    </submittedName>
</protein>